<proteinExistence type="predicted"/>
<reference evidence="2 3" key="1">
    <citation type="journal article" date="2016" name="Nat. Commun.">
        <title>Extremotolerant tardigrade genome and improved radiotolerance of human cultured cells by tardigrade-unique protein.</title>
        <authorList>
            <person name="Hashimoto T."/>
            <person name="Horikawa D.D."/>
            <person name="Saito Y."/>
            <person name="Kuwahara H."/>
            <person name="Kozuka-Hata H."/>
            <person name="Shin-I T."/>
            <person name="Minakuchi Y."/>
            <person name="Ohishi K."/>
            <person name="Motoyama A."/>
            <person name="Aizu T."/>
            <person name="Enomoto A."/>
            <person name="Kondo K."/>
            <person name="Tanaka S."/>
            <person name="Hara Y."/>
            <person name="Koshikawa S."/>
            <person name="Sagara H."/>
            <person name="Miura T."/>
            <person name="Yokobori S."/>
            <person name="Miyagawa K."/>
            <person name="Suzuki Y."/>
            <person name="Kubo T."/>
            <person name="Oyama M."/>
            <person name="Kohara Y."/>
            <person name="Fujiyama A."/>
            <person name="Arakawa K."/>
            <person name="Katayama T."/>
            <person name="Toyoda A."/>
            <person name="Kunieda T."/>
        </authorList>
    </citation>
    <scope>NUCLEOTIDE SEQUENCE [LARGE SCALE GENOMIC DNA]</scope>
    <source>
        <strain evidence="2 3">YOKOZUNA-1</strain>
    </source>
</reference>
<comment type="caution">
    <text evidence="2">The sequence shown here is derived from an EMBL/GenBank/DDBJ whole genome shotgun (WGS) entry which is preliminary data.</text>
</comment>
<feature type="compositionally biased region" description="Low complexity" evidence="1">
    <location>
        <begin position="1"/>
        <end position="16"/>
    </location>
</feature>
<evidence type="ECO:0000313" key="3">
    <source>
        <dbReference type="Proteomes" id="UP000186922"/>
    </source>
</evidence>
<feature type="compositionally biased region" description="Basic and acidic residues" evidence="1">
    <location>
        <begin position="69"/>
        <end position="85"/>
    </location>
</feature>
<evidence type="ECO:0000256" key="1">
    <source>
        <dbReference type="SAM" id="MobiDB-lite"/>
    </source>
</evidence>
<organism evidence="2 3">
    <name type="scientific">Ramazzottius varieornatus</name>
    <name type="common">Water bear</name>
    <name type="synonym">Tardigrade</name>
    <dbReference type="NCBI Taxonomy" id="947166"/>
    <lineage>
        <taxon>Eukaryota</taxon>
        <taxon>Metazoa</taxon>
        <taxon>Ecdysozoa</taxon>
        <taxon>Tardigrada</taxon>
        <taxon>Eutardigrada</taxon>
        <taxon>Parachela</taxon>
        <taxon>Hypsibioidea</taxon>
        <taxon>Ramazzottiidae</taxon>
        <taxon>Ramazzottius</taxon>
    </lineage>
</organism>
<dbReference type="AlphaFoldDB" id="A0A1D1VLI8"/>
<keyword evidence="3" id="KW-1185">Reference proteome</keyword>
<dbReference type="Proteomes" id="UP000186922">
    <property type="component" value="Unassembled WGS sequence"/>
</dbReference>
<evidence type="ECO:0000313" key="2">
    <source>
        <dbReference type="EMBL" id="GAU99338.1"/>
    </source>
</evidence>
<gene>
    <name evidence="2" type="primary">RvY_10357-1</name>
    <name evidence="2" type="synonym">RvY_10357.1</name>
    <name evidence="2" type="ORF">RvY_10357</name>
</gene>
<protein>
    <submittedName>
        <fullName evidence="2">Uncharacterized protein</fullName>
    </submittedName>
</protein>
<name>A0A1D1VLI8_RAMVA</name>
<feature type="region of interest" description="Disordered" evidence="1">
    <location>
        <begin position="1"/>
        <end position="141"/>
    </location>
</feature>
<feature type="compositionally biased region" description="Low complexity" evidence="1">
    <location>
        <begin position="103"/>
        <end position="117"/>
    </location>
</feature>
<accession>A0A1D1VLI8</accession>
<dbReference type="EMBL" id="BDGG01000005">
    <property type="protein sequence ID" value="GAU99338.1"/>
    <property type="molecule type" value="Genomic_DNA"/>
</dbReference>
<feature type="compositionally biased region" description="Polar residues" evidence="1">
    <location>
        <begin position="24"/>
        <end position="33"/>
    </location>
</feature>
<sequence>MEVEASTAATATATVTPKADETVQETSPVTKDSSPVPVIQGIKRPASVDTEEDAGERKLVIDEPQDTQVAKEEAAIVDTKKHGTEGQESSQYADGIEAGEIPATTGRGKKGAAANKGTNKRARKETPAQAKTRAVRASRRR</sequence>